<proteinExistence type="predicted"/>
<comment type="caution">
    <text evidence="2">The sequence shown here is derived from an EMBL/GenBank/DDBJ whole genome shotgun (WGS) entry which is preliminary data.</text>
</comment>
<name>A0ABR0PDR2_GOSAR</name>
<protein>
    <recommendedName>
        <fullName evidence="1">RNase H type-1 domain-containing protein</fullName>
    </recommendedName>
</protein>
<dbReference type="Proteomes" id="UP001358586">
    <property type="component" value="Chromosome 7"/>
</dbReference>
<dbReference type="InterPro" id="IPR002156">
    <property type="entry name" value="RNaseH_domain"/>
</dbReference>
<evidence type="ECO:0000313" key="3">
    <source>
        <dbReference type="Proteomes" id="UP001358586"/>
    </source>
</evidence>
<accession>A0ABR0PDR2</accession>
<evidence type="ECO:0000259" key="1">
    <source>
        <dbReference type="Pfam" id="PF13456"/>
    </source>
</evidence>
<dbReference type="Pfam" id="PF13456">
    <property type="entry name" value="RVT_3"/>
    <property type="match status" value="1"/>
</dbReference>
<evidence type="ECO:0000313" key="2">
    <source>
        <dbReference type="EMBL" id="KAK5819441.1"/>
    </source>
</evidence>
<organism evidence="2 3">
    <name type="scientific">Gossypium arboreum</name>
    <name type="common">Tree cotton</name>
    <name type="synonym">Gossypium nanking</name>
    <dbReference type="NCBI Taxonomy" id="29729"/>
    <lineage>
        <taxon>Eukaryota</taxon>
        <taxon>Viridiplantae</taxon>
        <taxon>Streptophyta</taxon>
        <taxon>Embryophyta</taxon>
        <taxon>Tracheophyta</taxon>
        <taxon>Spermatophyta</taxon>
        <taxon>Magnoliopsida</taxon>
        <taxon>eudicotyledons</taxon>
        <taxon>Gunneridae</taxon>
        <taxon>Pentapetalae</taxon>
        <taxon>rosids</taxon>
        <taxon>malvids</taxon>
        <taxon>Malvales</taxon>
        <taxon>Malvaceae</taxon>
        <taxon>Malvoideae</taxon>
        <taxon>Gossypium</taxon>
    </lineage>
</organism>
<dbReference type="EMBL" id="JARKNE010000007">
    <property type="protein sequence ID" value="KAK5819441.1"/>
    <property type="molecule type" value="Genomic_DNA"/>
</dbReference>
<gene>
    <name evidence="2" type="ORF">PVK06_024441</name>
</gene>
<dbReference type="PANTHER" id="PTHR47074">
    <property type="entry name" value="BNAC02G40300D PROTEIN"/>
    <property type="match status" value="1"/>
</dbReference>
<reference evidence="2 3" key="1">
    <citation type="submission" date="2023-03" db="EMBL/GenBank/DDBJ databases">
        <title>WGS of Gossypium arboreum.</title>
        <authorList>
            <person name="Yu D."/>
        </authorList>
    </citation>
    <scope>NUCLEOTIDE SEQUENCE [LARGE SCALE GENOMIC DNA]</scope>
    <source>
        <tissue evidence="2">Leaf</tissue>
    </source>
</reference>
<dbReference type="PANTHER" id="PTHR47074:SF61">
    <property type="entry name" value="RNASE H TYPE-1 DOMAIN-CONTAINING PROTEIN"/>
    <property type="match status" value="1"/>
</dbReference>
<dbReference type="InterPro" id="IPR052929">
    <property type="entry name" value="RNase_H-like_EbsB-rel"/>
</dbReference>
<keyword evidence="3" id="KW-1185">Reference proteome</keyword>
<feature type="domain" description="RNase H type-1" evidence="1">
    <location>
        <begin position="202"/>
        <end position="271"/>
    </location>
</feature>
<sequence length="275" mass="31507">MWKLKAKGGLGFRDLAKFNIALLAKRGWKLTMQPYYFFARGMKTKYYPNSEFLKASLGSHPSYTWRSIWSARGLLEEGLGWRVDNSKSINVWNEAWVLGLGPGRITGQTINIYYTTVADLINNEQSTWKTEVRRKIFDEDQIRNKAHHQGEKLNTFEVIKFIKAYHVKSNIINTETSIATRQINSIWVQPRADMITYNFGTEFCNNTFKSVMGILFKDCEGHILVACIYHNIFIADATTEEVKACLQAVSVSEELGFRNLIVEGDSLTVIKNFGH</sequence>